<comment type="caution">
    <text evidence="4">The sequence shown here is derived from an EMBL/GenBank/DDBJ whole genome shotgun (WGS) entry which is preliminary data.</text>
</comment>
<dbReference type="PANTHER" id="PTHR22789">
    <property type="entry name" value="FUCULOSE PHOSPHATE ALDOLASE"/>
    <property type="match status" value="1"/>
</dbReference>
<protein>
    <submittedName>
        <fullName evidence="4">L-fuculose-phosphate aldolase</fullName>
    </submittedName>
</protein>
<evidence type="ECO:0000313" key="4">
    <source>
        <dbReference type="EMBL" id="RCW32519.1"/>
    </source>
</evidence>
<dbReference type="RefSeq" id="WP_114437279.1">
    <property type="nucleotide sequence ID" value="NZ_QPIZ01000015.1"/>
</dbReference>
<dbReference type="SMART" id="SM01007">
    <property type="entry name" value="Aldolase_II"/>
    <property type="match status" value="2"/>
</dbReference>
<feature type="domain" description="Class II aldolase/adducin N-terminal" evidence="3">
    <location>
        <begin position="237"/>
        <end position="410"/>
    </location>
</feature>
<name>A0A368UUK9_9BACT</name>
<dbReference type="GO" id="GO:0005829">
    <property type="term" value="C:cytosol"/>
    <property type="evidence" value="ECO:0007669"/>
    <property type="project" value="TreeGrafter"/>
</dbReference>
<evidence type="ECO:0000313" key="5">
    <source>
        <dbReference type="Proteomes" id="UP000252733"/>
    </source>
</evidence>
<dbReference type="AlphaFoldDB" id="A0A368UUK9"/>
<keyword evidence="5" id="KW-1185">Reference proteome</keyword>
<organism evidence="4 5">
    <name type="scientific">Marinilabilia salmonicolor</name>
    <dbReference type="NCBI Taxonomy" id="989"/>
    <lineage>
        <taxon>Bacteria</taxon>
        <taxon>Pseudomonadati</taxon>
        <taxon>Bacteroidota</taxon>
        <taxon>Bacteroidia</taxon>
        <taxon>Marinilabiliales</taxon>
        <taxon>Marinilabiliaceae</taxon>
        <taxon>Marinilabilia</taxon>
    </lineage>
</organism>
<dbReference type="InterPro" id="IPR036409">
    <property type="entry name" value="Aldolase_II/adducin_N_sf"/>
</dbReference>
<dbReference type="Pfam" id="PF00596">
    <property type="entry name" value="Aldolase_II"/>
    <property type="match status" value="2"/>
</dbReference>
<dbReference type="GO" id="GO:0019323">
    <property type="term" value="P:pentose catabolic process"/>
    <property type="evidence" value="ECO:0007669"/>
    <property type="project" value="TreeGrafter"/>
</dbReference>
<dbReference type="InterPro" id="IPR050197">
    <property type="entry name" value="Aldolase_class_II_sugar_metab"/>
</dbReference>
<feature type="domain" description="Class II aldolase/adducin N-terminal" evidence="3">
    <location>
        <begin position="17"/>
        <end position="193"/>
    </location>
</feature>
<evidence type="ECO:0000256" key="1">
    <source>
        <dbReference type="ARBA" id="ARBA00022723"/>
    </source>
</evidence>
<dbReference type="SUPFAM" id="SSF53639">
    <property type="entry name" value="AraD/HMP-PK domain-like"/>
    <property type="match status" value="2"/>
</dbReference>
<dbReference type="InterPro" id="IPR001303">
    <property type="entry name" value="Aldolase_II/adducin_N"/>
</dbReference>
<dbReference type="EMBL" id="QPIZ01000015">
    <property type="protein sequence ID" value="RCW32519.1"/>
    <property type="molecule type" value="Genomic_DNA"/>
</dbReference>
<dbReference type="PANTHER" id="PTHR22789:SF0">
    <property type="entry name" value="3-OXO-TETRONATE 4-PHOSPHATE DECARBOXYLASE-RELATED"/>
    <property type="match status" value="1"/>
</dbReference>
<keyword evidence="1" id="KW-0479">Metal-binding</keyword>
<dbReference type="Gene3D" id="3.40.225.10">
    <property type="entry name" value="Class II aldolase/adducin N-terminal domain"/>
    <property type="match status" value="2"/>
</dbReference>
<dbReference type="GO" id="GO:0046872">
    <property type="term" value="F:metal ion binding"/>
    <property type="evidence" value="ECO:0007669"/>
    <property type="project" value="UniProtKB-KW"/>
</dbReference>
<keyword evidence="2" id="KW-0456">Lyase</keyword>
<dbReference type="GO" id="GO:0016832">
    <property type="term" value="F:aldehyde-lyase activity"/>
    <property type="evidence" value="ECO:0007669"/>
    <property type="project" value="TreeGrafter"/>
</dbReference>
<evidence type="ECO:0000259" key="3">
    <source>
        <dbReference type="SMART" id="SM01007"/>
    </source>
</evidence>
<gene>
    <name evidence="4" type="ORF">DFO77_11564</name>
</gene>
<sequence length="435" mass="49053">MQDFETKLDTRMMHPKDQIILVINRVYYRGLTTTTGGNISMIDGNGDIWVTPAGVDKGSLTREDIMCVKKDGTITGPHKPSSEYPFHRAIYKQRPDIKAVIHAHPPALVSFSIVRTIPDTNVIPQARNVCGPIGYAPYALPGSDALGDSIANVFREGYNAVIMENHGTVVGGSDLKDAYQRFETLEFCGRTIINAKTIGKTQYLDDEEIESFEAQIPVLQPEQEEVVFPSDEREIREEITRIVRRACQQGMMISSYGTVSCRWRDNDFLITPTNVHRWDITREDIVQIRGGRREPGKIPSRSVWLHQEIYKRHPHVNSIILTQSPYLMAFGVTGEKFDVRTIPESWIFLQDVPIVPFGSHFKGKNIIPELISKDTPAVIIENDSVLVTGDQLLQTFDRLEVAEFSAKSLTMATPIGELQPIGDNEVEDLREKFLK</sequence>
<dbReference type="Proteomes" id="UP000252733">
    <property type="component" value="Unassembled WGS sequence"/>
</dbReference>
<reference evidence="4 5" key="1">
    <citation type="submission" date="2018-07" db="EMBL/GenBank/DDBJ databases">
        <title>Freshwater and sediment microbial communities from various areas in North America, analyzing microbe dynamics in response to fracking.</title>
        <authorList>
            <person name="Lamendella R."/>
        </authorList>
    </citation>
    <scope>NUCLEOTIDE SEQUENCE [LARGE SCALE GENOMIC DNA]</scope>
    <source>
        <strain evidence="4 5">160A</strain>
    </source>
</reference>
<proteinExistence type="predicted"/>
<evidence type="ECO:0000256" key="2">
    <source>
        <dbReference type="ARBA" id="ARBA00023239"/>
    </source>
</evidence>
<accession>A0A368UUK9</accession>